<dbReference type="Proteomes" id="UP000265520">
    <property type="component" value="Unassembled WGS sequence"/>
</dbReference>
<keyword evidence="3" id="KW-1185">Reference proteome</keyword>
<evidence type="ECO:0000313" key="3">
    <source>
        <dbReference type="Proteomes" id="UP000265520"/>
    </source>
</evidence>
<sequence>CTSMASMFWMRVVFGSAGFCFGSGRLFLGMVRFGVAKGRFSFRFGSGFLMRVTGLFF</sequence>
<dbReference type="EMBL" id="LXQA010387736">
    <property type="protein sequence ID" value="MCI48532.1"/>
    <property type="molecule type" value="Genomic_DNA"/>
</dbReference>
<evidence type="ECO:0000256" key="1">
    <source>
        <dbReference type="SAM" id="Phobius"/>
    </source>
</evidence>
<evidence type="ECO:0000313" key="2">
    <source>
        <dbReference type="EMBL" id="MCI48532.1"/>
    </source>
</evidence>
<comment type="caution">
    <text evidence="2">The sequence shown here is derived from an EMBL/GenBank/DDBJ whole genome shotgun (WGS) entry which is preliminary data.</text>
</comment>
<keyword evidence="1" id="KW-0812">Transmembrane</keyword>
<keyword evidence="1" id="KW-0472">Membrane</keyword>
<protein>
    <submittedName>
        <fullName evidence="2">Uncharacterized protein</fullName>
    </submittedName>
</protein>
<proteinExistence type="predicted"/>
<organism evidence="2 3">
    <name type="scientific">Trifolium medium</name>
    <dbReference type="NCBI Taxonomy" id="97028"/>
    <lineage>
        <taxon>Eukaryota</taxon>
        <taxon>Viridiplantae</taxon>
        <taxon>Streptophyta</taxon>
        <taxon>Embryophyta</taxon>
        <taxon>Tracheophyta</taxon>
        <taxon>Spermatophyta</taxon>
        <taxon>Magnoliopsida</taxon>
        <taxon>eudicotyledons</taxon>
        <taxon>Gunneridae</taxon>
        <taxon>Pentapetalae</taxon>
        <taxon>rosids</taxon>
        <taxon>fabids</taxon>
        <taxon>Fabales</taxon>
        <taxon>Fabaceae</taxon>
        <taxon>Papilionoideae</taxon>
        <taxon>50 kb inversion clade</taxon>
        <taxon>NPAAA clade</taxon>
        <taxon>Hologalegina</taxon>
        <taxon>IRL clade</taxon>
        <taxon>Trifolieae</taxon>
        <taxon>Trifolium</taxon>
    </lineage>
</organism>
<reference evidence="2 3" key="1">
    <citation type="journal article" date="2018" name="Front. Plant Sci.">
        <title>Red Clover (Trifolium pratense) and Zigzag Clover (T. medium) - A Picture of Genomic Similarities and Differences.</title>
        <authorList>
            <person name="Dluhosova J."/>
            <person name="Istvanek J."/>
            <person name="Nedelnik J."/>
            <person name="Repkova J."/>
        </authorList>
    </citation>
    <scope>NUCLEOTIDE SEQUENCE [LARGE SCALE GENOMIC DNA]</scope>
    <source>
        <strain evidence="3">cv. 10/8</strain>
        <tissue evidence="2">Leaf</tissue>
    </source>
</reference>
<keyword evidence="1" id="KW-1133">Transmembrane helix</keyword>
<accession>A0A392SJB2</accession>
<dbReference type="AlphaFoldDB" id="A0A392SJB2"/>
<name>A0A392SJB2_9FABA</name>
<feature type="non-terminal residue" evidence="2">
    <location>
        <position position="1"/>
    </location>
</feature>
<feature type="transmembrane region" description="Helical" evidence="1">
    <location>
        <begin position="12"/>
        <end position="35"/>
    </location>
</feature>